<feature type="region of interest" description="Disordered" evidence="1">
    <location>
        <begin position="82"/>
        <end position="103"/>
    </location>
</feature>
<feature type="compositionally biased region" description="Polar residues" evidence="1">
    <location>
        <begin position="82"/>
        <end position="96"/>
    </location>
</feature>
<dbReference type="AlphaFoldDB" id="A0A4C1YUX2"/>
<evidence type="ECO:0000259" key="2">
    <source>
        <dbReference type="Pfam" id="PF00382"/>
    </source>
</evidence>
<sequence>MAVLDSDPCLYILRFASQPQFGERKHEVSMTALRLVQRMKRDSIHSGRRSGPVAPFRKRCAVAADRRLKETWWIVSITSPENRNSTKAKINEAQSGSRKKTLA</sequence>
<comment type="caution">
    <text evidence="3">The sequence shown here is derived from an EMBL/GenBank/DDBJ whole genome shotgun (WGS) entry which is preliminary data.</text>
</comment>
<evidence type="ECO:0000313" key="3">
    <source>
        <dbReference type="EMBL" id="GBP80096.1"/>
    </source>
</evidence>
<dbReference type="EMBL" id="BGZK01001445">
    <property type="protein sequence ID" value="GBP80096.1"/>
    <property type="molecule type" value="Genomic_DNA"/>
</dbReference>
<dbReference type="GO" id="GO:0017025">
    <property type="term" value="F:TBP-class protein binding"/>
    <property type="evidence" value="ECO:0007669"/>
    <property type="project" value="InterPro"/>
</dbReference>
<dbReference type="InterPro" id="IPR013150">
    <property type="entry name" value="TFIIB_cyclin"/>
</dbReference>
<proteinExistence type="predicted"/>
<organism evidence="3 4">
    <name type="scientific">Eumeta variegata</name>
    <name type="common">Bagworm moth</name>
    <name type="synonym">Eumeta japonica</name>
    <dbReference type="NCBI Taxonomy" id="151549"/>
    <lineage>
        <taxon>Eukaryota</taxon>
        <taxon>Metazoa</taxon>
        <taxon>Ecdysozoa</taxon>
        <taxon>Arthropoda</taxon>
        <taxon>Hexapoda</taxon>
        <taxon>Insecta</taxon>
        <taxon>Pterygota</taxon>
        <taxon>Neoptera</taxon>
        <taxon>Endopterygota</taxon>
        <taxon>Lepidoptera</taxon>
        <taxon>Glossata</taxon>
        <taxon>Ditrysia</taxon>
        <taxon>Tineoidea</taxon>
        <taxon>Psychidae</taxon>
        <taxon>Oiketicinae</taxon>
        <taxon>Eumeta</taxon>
    </lineage>
</organism>
<evidence type="ECO:0000256" key="1">
    <source>
        <dbReference type="SAM" id="MobiDB-lite"/>
    </source>
</evidence>
<dbReference type="Proteomes" id="UP000299102">
    <property type="component" value="Unassembled WGS sequence"/>
</dbReference>
<reference evidence="3 4" key="1">
    <citation type="journal article" date="2019" name="Commun. Biol.">
        <title>The bagworm genome reveals a unique fibroin gene that provides high tensile strength.</title>
        <authorList>
            <person name="Kono N."/>
            <person name="Nakamura H."/>
            <person name="Ohtoshi R."/>
            <person name="Tomita M."/>
            <person name="Numata K."/>
            <person name="Arakawa K."/>
        </authorList>
    </citation>
    <scope>NUCLEOTIDE SEQUENCE [LARGE SCALE GENOMIC DNA]</scope>
</reference>
<keyword evidence="4" id="KW-1185">Reference proteome</keyword>
<dbReference type="Pfam" id="PF00382">
    <property type="entry name" value="TFIIB"/>
    <property type="match status" value="1"/>
</dbReference>
<dbReference type="OrthoDB" id="511529at2759"/>
<accession>A0A4C1YUX2</accession>
<dbReference type="SUPFAM" id="SSF47954">
    <property type="entry name" value="Cyclin-like"/>
    <property type="match status" value="1"/>
</dbReference>
<name>A0A4C1YUX2_EUMVA</name>
<gene>
    <name evidence="3" type="primary">Brf1</name>
    <name evidence="3" type="ORF">EVAR_22020_1</name>
</gene>
<dbReference type="InterPro" id="IPR036915">
    <property type="entry name" value="Cyclin-like_sf"/>
</dbReference>
<evidence type="ECO:0000313" key="4">
    <source>
        <dbReference type="Proteomes" id="UP000299102"/>
    </source>
</evidence>
<dbReference type="Gene3D" id="1.10.472.10">
    <property type="entry name" value="Cyclin-like"/>
    <property type="match status" value="1"/>
</dbReference>
<dbReference type="STRING" id="151549.A0A4C1YUX2"/>
<protein>
    <submittedName>
        <fullName evidence="3">Transcription factor IIIB 90 kDa subunit</fullName>
    </submittedName>
</protein>
<feature type="domain" description="Transcription factor TFIIB cyclin-like" evidence="2">
    <location>
        <begin position="6"/>
        <end position="52"/>
    </location>
</feature>